<accession>A0A1B6VZ94</accession>
<name>A0A1B6VZ94_9NEIS</name>
<organism evidence="3 4">
    <name type="scientific">Eikenella halliae</name>
    <dbReference type="NCBI Taxonomy" id="1795832"/>
    <lineage>
        <taxon>Bacteria</taxon>
        <taxon>Pseudomonadati</taxon>
        <taxon>Pseudomonadota</taxon>
        <taxon>Betaproteobacteria</taxon>
        <taxon>Neisseriales</taxon>
        <taxon>Neisseriaceae</taxon>
        <taxon>Eikenella</taxon>
    </lineage>
</organism>
<sequence>MKLSKLSAVAIIIATLGLSALPAQAGGIPTFDGANVTQSTISALQDVQSVLKQIEQYRLQLKQYENQLRNTAAPAAYIWDRTRQTIDGLNQAMAELRAKRQQLGNIRELLDRYQSSEYYKGSPCYRLRGCTAAERARLERNRDQISNLQKLTNDSVLMGIDQQLESIKQDLVTLERLQRASQSAKGQMEAIQYGNQLRSAQLHQSMQMRQVTLMHMQAEAVERQARIDQQAREAAASKQFWSH</sequence>
<dbReference type="InterPro" id="IPR014147">
    <property type="entry name" value="T4SS_TrbJ"/>
</dbReference>
<dbReference type="NCBIfam" id="TIGR02780">
    <property type="entry name" value="TrbJ_Ti"/>
    <property type="match status" value="1"/>
</dbReference>
<dbReference type="EMBL" id="LXSQ01000013">
    <property type="protein sequence ID" value="OAM43531.1"/>
    <property type="molecule type" value="Genomic_DNA"/>
</dbReference>
<dbReference type="STRING" id="1795832.A7Q00_05020"/>
<dbReference type="RefSeq" id="WP_064089523.1">
    <property type="nucleotide sequence ID" value="NZ_LXSQ01000013.1"/>
</dbReference>
<evidence type="ECO:0000256" key="2">
    <source>
        <dbReference type="SAM" id="SignalP"/>
    </source>
</evidence>
<reference evidence="4" key="1">
    <citation type="submission" date="2016-05" db="EMBL/GenBank/DDBJ databases">
        <title>Draft genome of Corynebacterium afermentans subsp. afermentans LCDC 88199T.</title>
        <authorList>
            <person name="Bernier A.-M."/>
            <person name="Bernard K."/>
        </authorList>
    </citation>
    <scope>NUCLEOTIDE SEQUENCE [LARGE SCALE GENOMIC DNA]</scope>
    <source>
        <strain evidence="4">NML130454</strain>
    </source>
</reference>
<keyword evidence="1" id="KW-0175">Coiled coil</keyword>
<dbReference type="Proteomes" id="UP000077726">
    <property type="component" value="Unassembled WGS sequence"/>
</dbReference>
<feature type="signal peptide" evidence="2">
    <location>
        <begin position="1"/>
        <end position="25"/>
    </location>
</feature>
<dbReference type="OrthoDB" id="7469703at2"/>
<feature type="coiled-coil region" evidence="1">
    <location>
        <begin position="47"/>
        <end position="109"/>
    </location>
</feature>
<evidence type="ECO:0000313" key="3">
    <source>
        <dbReference type="EMBL" id="OAM43531.1"/>
    </source>
</evidence>
<keyword evidence="4" id="KW-1185">Reference proteome</keyword>
<evidence type="ECO:0000313" key="4">
    <source>
        <dbReference type="Proteomes" id="UP000077726"/>
    </source>
</evidence>
<protein>
    <submittedName>
        <fullName evidence="3">P-type conjugative transfer protein TrbJ</fullName>
    </submittedName>
</protein>
<dbReference type="AlphaFoldDB" id="A0A1B6VZ94"/>
<keyword evidence="2" id="KW-0732">Signal</keyword>
<evidence type="ECO:0000256" key="1">
    <source>
        <dbReference type="SAM" id="Coils"/>
    </source>
</evidence>
<proteinExistence type="predicted"/>
<dbReference type="SUPFAM" id="SSF101082">
    <property type="entry name" value="Typo IV secretion system protein TraC"/>
    <property type="match status" value="1"/>
</dbReference>
<comment type="caution">
    <text evidence="3">The sequence shown here is derived from an EMBL/GenBank/DDBJ whole genome shotgun (WGS) entry which is preliminary data.</text>
</comment>
<gene>
    <name evidence="3" type="ORF">A7Q00_05020</name>
</gene>
<feature type="chain" id="PRO_5008590547" evidence="2">
    <location>
        <begin position="26"/>
        <end position="243"/>
    </location>
</feature>